<dbReference type="InterPro" id="IPR004154">
    <property type="entry name" value="Anticodon-bd"/>
</dbReference>
<reference evidence="10 11" key="1">
    <citation type="journal article" date="2016" name="Nat. Commun.">
        <title>Thousands of microbial genomes shed light on interconnected biogeochemical processes in an aquifer system.</title>
        <authorList>
            <person name="Anantharaman K."/>
            <person name="Brown C.T."/>
            <person name="Hug L.A."/>
            <person name="Sharon I."/>
            <person name="Castelle C.J."/>
            <person name="Probst A.J."/>
            <person name="Thomas B.C."/>
            <person name="Singh A."/>
            <person name="Wilkins M.J."/>
            <person name="Karaoz U."/>
            <person name="Brodie E.L."/>
            <person name="Williams K.H."/>
            <person name="Hubbard S.S."/>
            <person name="Banfield J.F."/>
        </authorList>
    </citation>
    <scope>NUCLEOTIDE SEQUENCE [LARGE SCALE GENOMIC DNA]</scope>
</reference>
<evidence type="ECO:0000256" key="7">
    <source>
        <dbReference type="HAMAP-Rule" id="MF_01571"/>
    </source>
</evidence>
<dbReference type="SUPFAM" id="SSF52954">
    <property type="entry name" value="Class II aaRS ABD-related"/>
    <property type="match status" value="1"/>
</dbReference>
<dbReference type="Gene3D" id="3.30.930.10">
    <property type="entry name" value="Bira Bifunctional Protein, Domain 2"/>
    <property type="match status" value="1"/>
</dbReference>
<comment type="catalytic activity">
    <reaction evidence="6 7">
        <text>tRNA(Pro) + L-proline + ATP = L-prolyl-tRNA(Pro) + AMP + diphosphate</text>
        <dbReference type="Rhea" id="RHEA:14305"/>
        <dbReference type="Rhea" id="RHEA-COMP:9700"/>
        <dbReference type="Rhea" id="RHEA-COMP:9702"/>
        <dbReference type="ChEBI" id="CHEBI:30616"/>
        <dbReference type="ChEBI" id="CHEBI:33019"/>
        <dbReference type="ChEBI" id="CHEBI:60039"/>
        <dbReference type="ChEBI" id="CHEBI:78442"/>
        <dbReference type="ChEBI" id="CHEBI:78532"/>
        <dbReference type="ChEBI" id="CHEBI:456215"/>
        <dbReference type="EC" id="6.1.1.15"/>
    </reaction>
</comment>
<dbReference type="Pfam" id="PF03129">
    <property type="entry name" value="HGTP_anticodon"/>
    <property type="match status" value="1"/>
</dbReference>
<keyword evidence="1 7" id="KW-0436">Ligase</keyword>
<evidence type="ECO:0000256" key="8">
    <source>
        <dbReference type="SAM" id="Coils"/>
    </source>
</evidence>
<dbReference type="PANTHER" id="PTHR43382">
    <property type="entry name" value="PROLYL-TRNA SYNTHETASE"/>
    <property type="match status" value="1"/>
</dbReference>
<keyword evidence="5 7" id="KW-0030">Aminoacyl-tRNA synthetase</keyword>
<keyword evidence="8" id="KW-0175">Coiled coil</keyword>
<dbReference type="GO" id="GO:0004827">
    <property type="term" value="F:proline-tRNA ligase activity"/>
    <property type="evidence" value="ECO:0007669"/>
    <property type="project" value="UniProtKB-UniRule"/>
</dbReference>
<dbReference type="PRINTS" id="PR01046">
    <property type="entry name" value="TRNASYNTHPRO"/>
</dbReference>
<evidence type="ECO:0000259" key="9">
    <source>
        <dbReference type="PROSITE" id="PS50862"/>
    </source>
</evidence>
<dbReference type="CDD" id="cd00778">
    <property type="entry name" value="ProRS_core_arch_euk"/>
    <property type="match status" value="1"/>
</dbReference>
<dbReference type="InterPro" id="IPR033721">
    <property type="entry name" value="ProRS_core_arch_euk"/>
</dbReference>
<proteinExistence type="inferred from homology"/>
<evidence type="ECO:0000313" key="10">
    <source>
        <dbReference type="EMBL" id="OGC55588.1"/>
    </source>
</evidence>
<comment type="similarity">
    <text evidence="7">Belongs to the class-II aminoacyl-tRNA synthetase family. ProS type 3 subfamily.</text>
</comment>
<feature type="domain" description="Aminoacyl-transfer RNA synthetases class-II family profile" evidence="9">
    <location>
        <begin position="42"/>
        <end position="283"/>
    </location>
</feature>
<evidence type="ECO:0000256" key="5">
    <source>
        <dbReference type="ARBA" id="ARBA00023146"/>
    </source>
</evidence>
<dbReference type="InterPro" id="IPR017449">
    <property type="entry name" value="Pro-tRNA_synth_II"/>
</dbReference>
<comment type="domain">
    <text evidence="7">Consists of three domains: the N-terminal catalytic domain, the anticodon-binding domain and the C-terminal extension.</text>
</comment>
<evidence type="ECO:0000256" key="1">
    <source>
        <dbReference type="ARBA" id="ARBA00022598"/>
    </source>
</evidence>
<accession>A0A1F4VF44</accession>
<keyword evidence="2 7" id="KW-0547">Nucleotide-binding</keyword>
<comment type="caution">
    <text evidence="10">The sequence shown here is derived from an EMBL/GenBank/DDBJ whole genome shotgun (WGS) entry which is preliminary data.</text>
</comment>
<dbReference type="Pfam" id="PF09180">
    <property type="entry name" value="ProRS-C_1"/>
    <property type="match status" value="1"/>
</dbReference>
<dbReference type="Proteomes" id="UP000176504">
    <property type="component" value="Unassembled WGS sequence"/>
</dbReference>
<dbReference type="EMBL" id="MEVI01000002">
    <property type="protein sequence ID" value="OGC55588.1"/>
    <property type="molecule type" value="Genomic_DNA"/>
</dbReference>
<gene>
    <name evidence="7" type="primary">proS</name>
    <name evidence="10" type="ORF">A3A78_00880</name>
</gene>
<dbReference type="InterPro" id="IPR016061">
    <property type="entry name" value="Pro-tRNA_ligase_II_C"/>
</dbReference>
<feature type="coiled-coil region" evidence="8">
    <location>
        <begin position="384"/>
        <end position="411"/>
    </location>
</feature>
<comment type="subunit">
    <text evidence="7">Homodimer.</text>
</comment>
<dbReference type="InterPro" id="IPR006195">
    <property type="entry name" value="aa-tRNA-synth_II"/>
</dbReference>
<dbReference type="PANTHER" id="PTHR43382:SF2">
    <property type="entry name" value="BIFUNCTIONAL GLUTAMATE_PROLINE--TRNA LIGASE"/>
    <property type="match status" value="1"/>
</dbReference>
<evidence type="ECO:0000256" key="2">
    <source>
        <dbReference type="ARBA" id="ARBA00022741"/>
    </source>
</evidence>
<dbReference type="PROSITE" id="PS50862">
    <property type="entry name" value="AA_TRNA_LIGASE_II"/>
    <property type="match status" value="1"/>
</dbReference>
<dbReference type="GO" id="GO:0005737">
    <property type="term" value="C:cytoplasm"/>
    <property type="evidence" value="ECO:0007669"/>
    <property type="project" value="UniProtKB-SubCell"/>
</dbReference>
<dbReference type="GO" id="GO:0006433">
    <property type="term" value="P:prolyl-tRNA aminoacylation"/>
    <property type="evidence" value="ECO:0007669"/>
    <property type="project" value="UniProtKB-UniRule"/>
</dbReference>
<keyword evidence="3 7" id="KW-0067">ATP-binding</keyword>
<dbReference type="InterPro" id="IPR002314">
    <property type="entry name" value="aa-tRNA-synt_IIb"/>
</dbReference>
<dbReference type="Gene3D" id="3.40.50.800">
    <property type="entry name" value="Anticodon-binding domain"/>
    <property type="match status" value="1"/>
</dbReference>
<evidence type="ECO:0000313" key="11">
    <source>
        <dbReference type="Proteomes" id="UP000176504"/>
    </source>
</evidence>
<dbReference type="HAMAP" id="MF_01571">
    <property type="entry name" value="Pro_tRNA_synth_type3"/>
    <property type="match status" value="1"/>
</dbReference>
<protein>
    <recommendedName>
        <fullName evidence="7">Proline--tRNA ligase</fullName>
        <ecNumber evidence="7">6.1.1.15</ecNumber>
    </recommendedName>
    <alternativeName>
        <fullName evidence="7">Prolyl-tRNA synthetase</fullName>
        <shortName evidence="7">ProRS</shortName>
    </alternativeName>
</protein>
<keyword evidence="4 7" id="KW-0648">Protein biosynthesis</keyword>
<dbReference type="FunFam" id="3.30.930.10:FF:000037">
    <property type="entry name" value="Proline--tRNA ligase"/>
    <property type="match status" value="1"/>
</dbReference>
<comment type="function">
    <text evidence="7">Catalyzes the attachment of proline to tRNA(Pro) in a two-step reaction: proline is first activated by ATP to form Pro-AMP and then transferred to the acceptor end of tRNA(Pro).</text>
</comment>
<dbReference type="InterPro" id="IPR045864">
    <property type="entry name" value="aa-tRNA-synth_II/BPL/LPL"/>
</dbReference>
<name>A0A1F4VF44_UNCKA</name>
<dbReference type="SUPFAM" id="SSF64586">
    <property type="entry name" value="C-terminal domain of ProRS"/>
    <property type="match status" value="1"/>
</dbReference>
<dbReference type="Gene3D" id="3.30.110.30">
    <property type="entry name" value="C-terminal domain of ProRS"/>
    <property type="match status" value="1"/>
</dbReference>
<dbReference type="NCBIfam" id="TIGR00408">
    <property type="entry name" value="proS_fam_I"/>
    <property type="match status" value="1"/>
</dbReference>
<evidence type="ECO:0000256" key="4">
    <source>
        <dbReference type="ARBA" id="ARBA00022917"/>
    </source>
</evidence>
<sequence length="475" mass="54269">MAYDKSQKKKKSENISDWYNDIVVRADLADYSPVKGCMVIKPYGYGIWELLQAAMDPLIKEKGVRNGYFPIFIPISLLNKEKSHVEGFSPELAIVTHGGGEELSEPLAVRPTSETIMYEMYKKWVQSWRDLPLLINQWNNVVRWEKRTYLFLRTTEFLWQEGHTAHATHEEAWDFVLWAANMYRGIYRDYFAIPGFVGKKSESEKFAGAVTTLSFEAMMPDGKALQNCTSHDLGQNFSKAFDISFQNKDSKKEYVWQTSWGFSTRSIGALVLAHGDDKGLRLPPKLAPIQVIILPVQPDDSKQLTRSNELATELSSAGIRAEVDGREDETLGFRINKWEVKGVPIRVEVGPKEIESGSYLLVRRDTFEKFNSKNITKDVSKALASIQSNLLAQAEENLKKLTSEINNFKEFEEIMRTKKGFIRAFWCEDKACEESIKGKTKAGTRCLLLDEKEEKGKCVYCGNEAKHKWIFAQAY</sequence>
<organism evidence="10 11">
    <name type="scientific">candidate division WWE3 bacterium RIFCSPLOWO2_01_FULL_41_18</name>
    <dbReference type="NCBI Taxonomy" id="1802625"/>
    <lineage>
        <taxon>Bacteria</taxon>
        <taxon>Katanobacteria</taxon>
    </lineage>
</organism>
<dbReference type="InterPro" id="IPR002316">
    <property type="entry name" value="Pro-tRNA-ligase_IIa"/>
</dbReference>
<dbReference type="Pfam" id="PF00587">
    <property type="entry name" value="tRNA-synt_2b"/>
    <property type="match status" value="1"/>
</dbReference>
<dbReference type="InterPro" id="IPR036621">
    <property type="entry name" value="Anticodon-bd_dom_sf"/>
</dbReference>
<comment type="subcellular location">
    <subcellularLocation>
        <location evidence="7">Cytoplasm</location>
    </subcellularLocation>
</comment>
<dbReference type="SUPFAM" id="SSF55681">
    <property type="entry name" value="Class II aaRS and biotin synthetases"/>
    <property type="match status" value="1"/>
</dbReference>
<evidence type="ECO:0000256" key="3">
    <source>
        <dbReference type="ARBA" id="ARBA00022840"/>
    </source>
</evidence>
<keyword evidence="7" id="KW-0963">Cytoplasm</keyword>
<dbReference type="SMART" id="SM00946">
    <property type="entry name" value="ProRS-C_1"/>
    <property type="match status" value="1"/>
</dbReference>
<evidence type="ECO:0000256" key="6">
    <source>
        <dbReference type="ARBA" id="ARBA00047671"/>
    </source>
</evidence>
<dbReference type="InterPro" id="IPR004499">
    <property type="entry name" value="Pro-tRNA-ligase_IIa_arc-type"/>
</dbReference>
<dbReference type="AlphaFoldDB" id="A0A1F4VF44"/>
<dbReference type="GO" id="GO:0017101">
    <property type="term" value="C:aminoacyl-tRNA synthetase multienzyme complex"/>
    <property type="evidence" value="ECO:0007669"/>
    <property type="project" value="TreeGrafter"/>
</dbReference>
<dbReference type="GO" id="GO:0005524">
    <property type="term" value="F:ATP binding"/>
    <property type="evidence" value="ECO:0007669"/>
    <property type="project" value="UniProtKB-UniRule"/>
</dbReference>
<dbReference type="EC" id="6.1.1.15" evidence="7"/>